<feature type="transmembrane region" description="Helical" evidence="1">
    <location>
        <begin position="38"/>
        <end position="59"/>
    </location>
</feature>
<reference evidence="2 3" key="1">
    <citation type="journal article" date="2015" name="Genome Announc.">
        <title>Expanding the biotechnology potential of lactobacilli through comparative genomics of 213 strains and associated genera.</title>
        <authorList>
            <person name="Sun Z."/>
            <person name="Harris H.M."/>
            <person name="McCann A."/>
            <person name="Guo C."/>
            <person name="Argimon S."/>
            <person name="Zhang W."/>
            <person name="Yang X."/>
            <person name="Jeffery I.B."/>
            <person name="Cooney J.C."/>
            <person name="Kagawa T.F."/>
            <person name="Liu W."/>
            <person name="Song Y."/>
            <person name="Salvetti E."/>
            <person name="Wrobel A."/>
            <person name="Rasinkangas P."/>
            <person name="Parkhill J."/>
            <person name="Rea M.C."/>
            <person name="O'Sullivan O."/>
            <person name="Ritari J."/>
            <person name="Douillard F.P."/>
            <person name="Paul Ross R."/>
            <person name="Yang R."/>
            <person name="Briner A.E."/>
            <person name="Felis G.E."/>
            <person name="de Vos W.M."/>
            <person name="Barrangou R."/>
            <person name="Klaenhammer T.R."/>
            <person name="Caufield P.W."/>
            <person name="Cui Y."/>
            <person name="Zhang H."/>
            <person name="O'Toole P.W."/>
        </authorList>
    </citation>
    <scope>NUCLEOTIDE SEQUENCE [LARGE SCALE GENOMIC DNA]</scope>
    <source>
        <strain evidence="2 3">DSM 19682</strain>
    </source>
</reference>
<keyword evidence="1" id="KW-0812">Transmembrane</keyword>
<comment type="caution">
    <text evidence="2">The sequence shown here is derived from an EMBL/GenBank/DDBJ whole genome shotgun (WGS) entry which is preliminary data.</text>
</comment>
<sequence>MIKNTVEYFTKLKHLLLINLDTVLFLIALILLDVNSYHFGSLVGNYVVVATLLLVVFVMNKPK</sequence>
<dbReference type="EMBL" id="AZDZ01000022">
    <property type="protein sequence ID" value="KRK78765.1"/>
    <property type="molecule type" value="Genomic_DNA"/>
</dbReference>
<protein>
    <submittedName>
        <fullName evidence="2">Uncharacterized protein</fullName>
    </submittedName>
</protein>
<name>A0A0R1K5B1_9LACO</name>
<dbReference type="Proteomes" id="UP000051248">
    <property type="component" value="Unassembled WGS sequence"/>
</dbReference>
<evidence type="ECO:0000313" key="2">
    <source>
        <dbReference type="EMBL" id="KRK78765.1"/>
    </source>
</evidence>
<dbReference type="AlphaFoldDB" id="A0A0R1K5B1"/>
<dbReference type="PATRIC" id="fig|1423775.4.peg.2587"/>
<proteinExistence type="predicted"/>
<dbReference type="OrthoDB" id="2299726at2"/>
<evidence type="ECO:0000256" key="1">
    <source>
        <dbReference type="SAM" id="Phobius"/>
    </source>
</evidence>
<evidence type="ECO:0000313" key="3">
    <source>
        <dbReference type="Proteomes" id="UP000051248"/>
    </source>
</evidence>
<accession>A0A0R1K5B1</accession>
<keyword evidence="3" id="KW-1185">Reference proteome</keyword>
<feature type="transmembrane region" description="Helical" evidence="1">
    <location>
        <begin position="12"/>
        <end position="32"/>
    </location>
</feature>
<gene>
    <name evidence="2" type="ORF">FD03_GL002543</name>
</gene>
<keyword evidence="1" id="KW-0472">Membrane</keyword>
<organism evidence="2 3">
    <name type="scientific">Companilactobacillus nodensis DSM 19682 = JCM 14932 = NBRC 107160</name>
    <dbReference type="NCBI Taxonomy" id="1423775"/>
    <lineage>
        <taxon>Bacteria</taxon>
        <taxon>Bacillati</taxon>
        <taxon>Bacillota</taxon>
        <taxon>Bacilli</taxon>
        <taxon>Lactobacillales</taxon>
        <taxon>Lactobacillaceae</taxon>
        <taxon>Companilactobacillus</taxon>
    </lineage>
</organism>
<dbReference type="RefSeq" id="WP_025024716.1">
    <property type="nucleotide sequence ID" value="NZ_AZDZ01000022.1"/>
</dbReference>
<dbReference type="STRING" id="1423775.FD03_GL002543"/>
<keyword evidence="1" id="KW-1133">Transmembrane helix</keyword>